<protein>
    <recommendedName>
        <fullName evidence="5">Glyoxylate/hydroxypyruvate reductase A</fullName>
        <ecNumber evidence="5">1.1.1.79</ecNumber>
        <ecNumber evidence="5">1.1.1.81</ecNumber>
    </recommendedName>
    <alternativeName>
        <fullName evidence="5">2-ketoacid reductase</fullName>
    </alternativeName>
</protein>
<dbReference type="CDD" id="cd12164">
    <property type="entry name" value="GDH_like_2"/>
    <property type="match status" value="1"/>
</dbReference>
<evidence type="ECO:0000256" key="3">
    <source>
        <dbReference type="ARBA" id="ARBA00023002"/>
    </source>
</evidence>
<dbReference type="AlphaFoldDB" id="A0A022PGL6"/>
<keyword evidence="1 5" id="KW-0963">Cytoplasm</keyword>
<comment type="similarity">
    <text evidence="5">Belongs to the D-isomer specific 2-hydroxyacid dehydrogenase family. GhrA subfamily.</text>
</comment>
<dbReference type="EMBL" id="JFGV01000028">
    <property type="protein sequence ID" value="EYU15277.1"/>
    <property type="molecule type" value="Genomic_DNA"/>
</dbReference>
<keyword evidence="2 5" id="KW-0521">NADP</keyword>
<dbReference type="PATRIC" id="fig|1393736.3.peg.2195"/>
<keyword evidence="4 5" id="KW-0520">NAD</keyword>
<name>A0A022PGL6_9GAMM</name>
<dbReference type="SUPFAM" id="SSF51735">
    <property type="entry name" value="NAD(P)-binding Rossmann-fold domains"/>
    <property type="match status" value="1"/>
</dbReference>
<evidence type="ECO:0000256" key="5">
    <source>
        <dbReference type="HAMAP-Rule" id="MF_01666"/>
    </source>
</evidence>
<dbReference type="HAMAP" id="MF_01666">
    <property type="entry name" value="2_Hacid_dh_C_GhrA"/>
    <property type="match status" value="1"/>
</dbReference>
<dbReference type="GO" id="GO:0051287">
    <property type="term" value="F:NAD binding"/>
    <property type="evidence" value="ECO:0007669"/>
    <property type="project" value="InterPro"/>
</dbReference>
<feature type="domain" description="D-isomer specific 2-hydroxyacid dehydrogenase NAD-binding" evidence="6">
    <location>
        <begin position="105"/>
        <end position="278"/>
    </location>
</feature>
<dbReference type="GO" id="GO:0005737">
    <property type="term" value="C:cytoplasm"/>
    <property type="evidence" value="ECO:0007669"/>
    <property type="project" value="UniProtKB-SubCell"/>
</dbReference>
<comment type="subcellular location">
    <subcellularLocation>
        <location evidence="5">Cytoplasm</location>
    </subcellularLocation>
</comment>
<evidence type="ECO:0000256" key="1">
    <source>
        <dbReference type="ARBA" id="ARBA00022490"/>
    </source>
</evidence>
<dbReference type="InterPro" id="IPR029753">
    <property type="entry name" value="D-isomer_DH_CS"/>
</dbReference>
<sequence>MEIIFYHPFFDAAQWIQGMQQRLPNINIRAWKRGDNKHADYAMVWAPPYEMLANRSELKGIFTLGAGVEAILKQEQQRPGMLPAGVPLMRLEDAGMGRQMQEYAVAMVLHYLRRMDEYKLQQGQRMWKQLVPHDRKDFVVGVLGAGVLGRSVAETLVELGFTVRSWSRTPKQVNNIVSFHGEDQLGDFLSGSKVLINLLPDTPKTRGILNLSLFSQLKPKSYLINIARGAHLVEHDLLVAIDKGYIAGAALDVFVEEPLPEMHPFWTHPRITVTPHIAAITIPDIAMDTISENIQRIENGELPTSVVDMKLGY</sequence>
<keyword evidence="8" id="KW-1185">Reference proteome</keyword>
<comment type="catalytic activity">
    <reaction evidence="5">
        <text>(R)-glycerate + NAD(+) = 3-hydroxypyruvate + NADH + H(+)</text>
        <dbReference type="Rhea" id="RHEA:17905"/>
        <dbReference type="ChEBI" id="CHEBI:15378"/>
        <dbReference type="ChEBI" id="CHEBI:16659"/>
        <dbReference type="ChEBI" id="CHEBI:17180"/>
        <dbReference type="ChEBI" id="CHEBI:57540"/>
        <dbReference type="ChEBI" id="CHEBI:57945"/>
        <dbReference type="EC" id="1.1.1.81"/>
    </reaction>
</comment>
<dbReference type="Gene3D" id="3.40.50.720">
    <property type="entry name" value="NAD(P)-binding Rossmann-like Domain"/>
    <property type="match status" value="2"/>
</dbReference>
<comment type="caution">
    <text evidence="7">The sequence shown here is derived from an EMBL/GenBank/DDBJ whole genome shotgun (WGS) entry which is preliminary data.</text>
</comment>
<gene>
    <name evidence="5" type="primary">ghrA</name>
    <name evidence="7" type="ORF">BA1DRAFT_02152</name>
</gene>
<dbReference type="EC" id="1.1.1.81" evidence="5"/>
<evidence type="ECO:0000256" key="4">
    <source>
        <dbReference type="ARBA" id="ARBA00023027"/>
    </source>
</evidence>
<dbReference type="PANTHER" id="PTHR43333:SF1">
    <property type="entry name" value="D-ISOMER SPECIFIC 2-HYDROXYACID DEHYDROGENASE NAD-BINDING DOMAIN-CONTAINING PROTEIN"/>
    <property type="match status" value="1"/>
</dbReference>
<dbReference type="RefSeq" id="WP_036778624.1">
    <property type="nucleotide sequence ID" value="NZ_CAWLTM010000087.1"/>
</dbReference>
<dbReference type="GO" id="GO:0030267">
    <property type="term" value="F:glyoxylate reductase (NADPH) activity"/>
    <property type="evidence" value="ECO:0007669"/>
    <property type="project" value="UniProtKB-UniRule"/>
</dbReference>
<dbReference type="Pfam" id="PF02826">
    <property type="entry name" value="2-Hacid_dh_C"/>
    <property type="match status" value="1"/>
</dbReference>
<dbReference type="InterPro" id="IPR036291">
    <property type="entry name" value="NAD(P)-bd_dom_sf"/>
</dbReference>
<evidence type="ECO:0000313" key="7">
    <source>
        <dbReference type="EMBL" id="EYU15277.1"/>
    </source>
</evidence>
<evidence type="ECO:0000313" key="8">
    <source>
        <dbReference type="Proteomes" id="UP000023464"/>
    </source>
</evidence>
<accession>A0A022PGL6</accession>
<dbReference type="NCBIfam" id="NF012013">
    <property type="entry name" value="PRK15469.1"/>
    <property type="match status" value="1"/>
</dbReference>
<organism evidence="7 8">
    <name type="scientific">Photorhabdus aegyptia</name>
    <dbReference type="NCBI Taxonomy" id="2805098"/>
    <lineage>
        <taxon>Bacteria</taxon>
        <taxon>Pseudomonadati</taxon>
        <taxon>Pseudomonadota</taxon>
        <taxon>Gammaproteobacteria</taxon>
        <taxon>Enterobacterales</taxon>
        <taxon>Morganellaceae</taxon>
        <taxon>Photorhabdus</taxon>
    </lineage>
</organism>
<dbReference type="InterPro" id="IPR006140">
    <property type="entry name" value="D-isomer_DH_NAD-bd"/>
</dbReference>
<evidence type="ECO:0000259" key="6">
    <source>
        <dbReference type="Pfam" id="PF02826"/>
    </source>
</evidence>
<comment type="function">
    <text evidence="5">Catalyzes the NADPH-dependent reduction of glyoxylate and hydroxypyruvate into glycolate and glycerate, respectively.</text>
</comment>
<dbReference type="InterPro" id="IPR023514">
    <property type="entry name" value="GhrA_Enterobacterales"/>
</dbReference>
<dbReference type="PROSITE" id="PS00671">
    <property type="entry name" value="D_2_HYDROXYACID_DH_3"/>
    <property type="match status" value="1"/>
</dbReference>
<dbReference type="EC" id="1.1.1.79" evidence="5"/>
<dbReference type="GO" id="GO:0008465">
    <property type="term" value="F:hydroxypyruvate reductase (NADH) activity"/>
    <property type="evidence" value="ECO:0007669"/>
    <property type="project" value="RHEA"/>
</dbReference>
<comment type="catalytic activity">
    <reaction evidence="5">
        <text>(R)-glycerate + NADP(+) = 3-hydroxypyruvate + NADPH + H(+)</text>
        <dbReference type="Rhea" id="RHEA:18657"/>
        <dbReference type="ChEBI" id="CHEBI:15378"/>
        <dbReference type="ChEBI" id="CHEBI:16659"/>
        <dbReference type="ChEBI" id="CHEBI:17180"/>
        <dbReference type="ChEBI" id="CHEBI:57783"/>
        <dbReference type="ChEBI" id="CHEBI:58349"/>
        <dbReference type="EC" id="1.1.1.81"/>
    </reaction>
</comment>
<dbReference type="PANTHER" id="PTHR43333">
    <property type="entry name" value="2-HACID_DH_C DOMAIN-CONTAINING PROTEIN"/>
    <property type="match status" value="1"/>
</dbReference>
<proteinExistence type="inferred from homology"/>
<evidence type="ECO:0000256" key="2">
    <source>
        <dbReference type="ARBA" id="ARBA00022857"/>
    </source>
</evidence>
<dbReference type="Proteomes" id="UP000023464">
    <property type="component" value="Unassembled WGS sequence"/>
</dbReference>
<feature type="active site" description="Proton donor" evidence="5">
    <location>
        <position position="276"/>
    </location>
</feature>
<reference evidence="7 8" key="1">
    <citation type="submission" date="2014-03" db="EMBL/GenBank/DDBJ databases">
        <title>Draft Genome of Photorhabdus luminescens BA1, an Egyptian Isolate.</title>
        <authorList>
            <person name="Ghazal S."/>
            <person name="Hurst S.G.IV."/>
            <person name="Morris K."/>
            <person name="Thomas K."/>
            <person name="Tisa L.S."/>
        </authorList>
    </citation>
    <scope>NUCLEOTIDE SEQUENCE [LARGE SCALE GENOMIC DNA]</scope>
    <source>
        <strain evidence="7 8">BA1</strain>
    </source>
</reference>
<dbReference type="GO" id="GO:0120509">
    <property type="term" value="F:hydroxypyruvate reductase (NADPH) activity"/>
    <property type="evidence" value="ECO:0007669"/>
    <property type="project" value="RHEA"/>
</dbReference>
<keyword evidence="3 5" id="KW-0560">Oxidoreductase</keyword>
<comment type="catalytic activity">
    <reaction evidence="5">
        <text>glycolate + NADP(+) = glyoxylate + NADPH + H(+)</text>
        <dbReference type="Rhea" id="RHEA:10992"/>
        <dbReference type="ChEBI" id="CHEBI:15378"/>
        <dbReference type="ChEBI" id="CHEBI:29805"/>
        <dbReference type="ChEBI" id="CHEBI:36655"/>
        <dbReference type="ChEBI" id="CHEBI:57783"/>
        <dbReference type="ChEBI" id="CHEBI:58349"/>
        <dbReference type="EC" id="1.1.1.79"/>
    </reaction>
</comment>
<feature type="active site" evidence="5">
    <location>
        <position position="228"/>
    </location>
</feature>